<feature type="transmembrane region" description="Helical" evidence="9">
    <location>
        <begin position="205"/>
        <end position="230"/>
    </location>
</feature>
<dbReference type="AlphaFoldDB" id="A0A261RZG6"/>
<comment type="subcellular location">
    <subcellularLocation>
        <location evidence="1 9">Cell membrane</location>
        <topology evidence="1 9">Multi-pass membrane protein</topology>
    </subcellularLocation>
</comment>
<protein>
    <submittedName>
        <fullName evidence="12">Peptide ABC transporter permease</fullName>
    </submittedName>
</protein>
<evidence type="ECO:0000256" key="5">
    <source>
        <dbReference type="ARBA" id="ARBA00022856"/>
    </source>
</evidence>
<evidence type="ECO:0000256" key="7">
    <source>
        <dbReference type="ARBA" id="ARBA00022989"/>
    </source>
</evidence>
<keyword evidence="5" id="KW-0571">Peptide transport</keyword>
<feature type="region of interest" description="Disordered" evidence="10">
    <location>
        <begin position="494"/>
        <end position="542"/>
    </location>
</feature>
<comment type="caution">
    <text evidence="12">The sequence shown here is derived from an EMBL/GenBank/DDBJ whole genome shotgun (WGS) entry which is preliminary data.</text>
</comment>
<evidence type="ECO:0000256" key="6">
    <source>
        <dbReference type="ARBA" id="ARBA00022927"/>
    </source>
</evidence>
<feature type="transmembrane region" description="Helical" evidence="9">
    <location>
        <begin position="46"/>
        <end position="67"/>
    </location>
</feature>
<dbReference type="InterPro" id="IPR050366">
    <property type="entry name" value="BP-dependent_transpt_permease"/>
</dbReference>
<evidence type="ECO:0000259" key="11">
    <source>
        <dbReference type="PROSITE" id="PS50928"/>
    </source>
</evidence>
<evidence type="ECO:0000256" key="2">
    <source>
        <dbReference type="ARBA" id="ARBA00022448"/>
    </source>
</evidence>
<evidence type="ECO:0000256" key="4">
    <source>
        <dbReference type="ARBA" id="ARBA00022692"/>
    </source>
</evidence>
<keyword evidence="2 9" id="KW-0813">Transport</keyword>
<dbReference type="OrthoDB" id="9783218at2"/>
<evidence type="ECO:0000313" key="12">
    <source>
        <dbReference type="EMBL" id="OZI30486.1"/>
    </source>
</evidence>
<dbReference type="GO" id="GO:0015833">
    <property type="term" value="P:peptide transport"/>
    <property type="evidence" value="ECO:0007669"/>
    <property type="project" value="UniProtKB-KW"/>
</dbReference>
<feature type="compositionally biased region" description="Basic and acidic residues" evidence="10">
    <location>
        <begin position="525"/>
        <end position="542"/>
    </location>
</feature>
<keyword evidence="6" id="KW-0653">Protein transport</keyword>
<feature type="transmembrane region" description="Helical" evidence="9">
    <location>
        <begin position="250"/>
        <end position="273"/>
    </location>
</feature>
<dbReference type="Gene3D" id="1.10.3720.10">
    <property type="entry name" value="MetI-like"/>
    <property type="match status" value="1"/>
</dbReference>
<evidence type="ECO:0000256" key="3">
    <source>
        <dbReference type="ARBA" id="ARBA00022475"/>
    </source>
</evidence>
<keyword evidence="7 9" id="KW-1133">Transmembrane helix</keyword>
<dbReference type="GO" id="GO:0005886">
    <property type="term" value="C:plasma membrane"/>
    <property type="evidence" value="ECO:0007669"/>
    <property type="project" value="UniProtKB-SubCell"/>
</dbReference>
<evidence type="ECO:0000256" key="10">
    <source>
        <dbReference type="SAM" id="MobiDB-lite"/>
    </source>
</evidence>
<organism evidence="12 13">
    <name type="scientific">Bordetella genomosp. 10</name>
    <dbReference type="NCBI Taxonomy" id="1416804"/>
    <lineage>
        <taxon>Bacteria</taxon>
        <taxon>Pseudomonadati</taxon>
        <taxon>Pseudomonadota</taxon>
        <taxon>Betaproteobacteria</taxon>
        <taxon>Burkholderiales</taxon>
        <taxon>Alcaligenaceae</taxon>
        <taxon>Bordetella</taxon>
    </lineage>
</organism>
<evidence type="ECO:0000256" key="9">
    <source>
        <dbReference type="RuleBase" id="RU363032"/>
    </source>
</evidence>
<comment type="similarity">
    <text evidence="9">Belongs to the binding-protein-dependent transport system permease family.</text>
</comment>
<feature type="compositionally biased region" description="Basic and acidic residues" evidence="10">
    <location>
        <begin position="496"/>
        <end position="505"/>
    </location>
</feature>
<feature type="transmembrane region" description="Helical" evidence="9">
    <location>
        <begin position="382"/>
        <end position="409"/>
    </location>
</feature>
<dbReference type="GO" id="GO:0015031">
    <property type="term" value="P:protein transport"/>
    <property type="evidence" value="ECO:0007669"/>
    <property type="project" value="UniProtKB-KW"/>
</dbReference>
<dbReference type="EMBL" id="NEVM01000005">
    <property type="protein sequence ID" value="OZI30486.1"/>
    <property type="molecule type" value="Genomic_DNA"/>
</dbReference>
<name>A0A261RZG6_9BORD</name>
<dbReference type="CDD" id="cd06261">
    <property type="entry name" value="TM_PBP2"/>
    <property type="match status" value="1"/>
</dbReference>
<proteinExistence type="inferred from homology"/>
<dbReference type="PANTHER" id="PTHR43386">
    <property type="entry name" value="OLIGOPEPTIDE TRANSPORT SYSTEM PERMEASE PROTEIN APPC"/>
    <property type="match status" value="1"/>
</dbReference>
<accession>A0A261RZG6</accession>
<feature type="transmembrane region" description="Helical" evidence="9">
    <location>
        <begin position="160"/>
        <end position="184"/>
    </location>
</feature>
<keyword evidence="13" id="KW-1185">Reference proteome</keyword>
<dbReference type="RefSeq" id="WP_094854910.1">
    <property type="nucleotide sequence ID" value="NZ_NEVM01000005.1"/>
</dbReference>
<evidence type="ECO:0000256" key="8">
    <source>
        <dbReference type="ARBA" id="ARBA00023136"/>
    </source>
</evidence>
<dbReference type="Proteomes" id="UP000216020">
    <property type="component" value="Unassembled WGS sequence"/>
</dbReference>
<dbReference type="SUPFAM" id="SSF161098">
    <property type="entry name" value="MetI-like"/>
    <property type="match status" value="1"/>
</dbReference>
<dbReference type="GO" id="GO:0055085">
    <property type="term" value="P:transmembrane transport"/>
    <property type="evidence" value="ECO:0007669"/>
    <property type="project" value="InterPro"/>
</dbReference>
<sequence>MPKFVLLWTDVALYLIVLAVLAYAWRVRRTPTLRATWARVAHDGPAMCAAVILAVFAVIGLLDSVHFRPRLPPLPGAAADAPPAYAPAARSLLDTLLRGTVLTEPEKTYSAPLRAHQFTKETMLVDGKPVRDFPRLRAGGAHLRDTATERLPDVLRRGGLGLLAGAAVAVVAGLLLAAALARAHGEWRQALRDVLQGHTDVRWRAMWITFAGLALVAGLLGGWASGYHALGTDRTGNDVLWQALKSIRTALVIGSLTTLAMLPPAIVFGIAAGYFKGKVDDAIQYLYTTLTSIPGVLLVAACVLMMQVYIDNNPALFDTSAARADLRLFLLCMILGLTGWAGLCRLLRAEALKLRELEFVQAARAFGVSDWSIMRRHLLPNVMHIVLITVVLEFSGLVLYEAVLSYLGIGVDPSMNSFGSMINGARLEMSMDPMIYWNLGTAFAFMLALVLAANLFADAVRAAFDPRTRRFRPRRRALAAPGLVSGVFAVSPVPAEARETSREGEGPDGSPPGDDDDPDGASLRGDSRRDSRDGPEGGGRHE</sequence>
<evidence type="ECO:0000313" key="13">
    <source>
        <dbReference type="Proteomes" id="UP000216020"/>
    </source>
</evidence>
<dbReference type="Pfam" id="PF00528">
    <property type="entry name" value="BPD_transp_1"/>
    <property type="match status" value="1"/>
</dbReference>
<keyword evidence="3" id="KW-1003">Cell membrane</keyword>
<dbReference type="PROSITE" id="PS50928">
    <property type="entry name" value="ABC_TM1"/>
    <property type="match status" value="1"/>
</dbReference>
<keyword evidence="4 9" id="KW-0812">Transmembrane</keyword>
<feature type="transmembrane region" description="Helical" evidence="9">
    <location>
        <begin position="435"/>
        <end position="456"/>
    </location>
</feature>
<gene>
    <name evidence="12" type="ORF">CAL29_20920</name>
</gene>
<feature type="transmembrane region" description="Helical" evidence="9">
    <location>
        <begin position="285"/>
        <end position="308"/>
    </location>
</feature>
<feature type="transmembrane region" description="Helical" evidence="9">
    <location>
        <begin position="328"/>
        <end position="347"/>
    </location>
</feature>
<feature type="domain" description="ABC transmembrane type-1" evidence="11">
    <location>
        <begin position="247"/>
        <end position="457"/>
    </location>
</feature>
<keyword evidence="8 9" id="KW-0472">Membrane</keyword>
<dbReference type="PANTHER" id="PTHR43386:SF24">
    <property type="entry name" value="OLIGOPEPTIDE TRANSPORT SYSTEM PERMEASE PROTEIN AMID"/>
    <property type="match status" value="1"/>
</dbReference>
<feature type="transmembrane region" description="Helical" evidence="9">
    <location>
        <begin position="6"/>
        <end position="25"/>
    </location>
</feature>
<evidence type="ECO:0000256" key="1">
    <source>
        <dbReference type="ARBA" id="ARBA00004651"/>
    </source>
</evidence>
<dbReference type="InterPro" id="IPR035906">
    <property type="entry name" value="MetI-like_sf"/>
</dbReference>
<reference evidence="13" key="1">
    <citation type="submission" date="2017-05" db="EMBL/GenBank/DDBJ databases">
        <title>Complete and WGS of Bordetella genogroups.</title>
        <authorList>
            <person name="Spilker T."/>
            <person name="Lipuma J."/>
        </authorList>
    </citation>
    <scope>NUCLEOTIDE SEQUENCE [LARGE SCALE GENOMIC DNA]</scope>
    <source>
        <strain evidence="13">AU16122</strain>
    </source>
</reference>
<dbReference type="InterPro" id="IPR000515">
    <property type="entry name" value="MetI-like"/>
</dbReference>